<evidence type="ECO:0000259" key="3">
    <source>
        <dbReference type="PROSITE" id="PS51352"/>
    </source>
</evidence>
<evidence type="ECO:0000313" key="4">
    <source>
        <dbReference type="EMBL" id="APF20644.1"/>
    </source>
</evidence>
<keyword evidence="1" id="KW-0676">Redox-active center</keyword>
<dbReference type="InterPro" id="IPR013766">
    <property type="entry name" value="Thioredoxin_domain"/>
</dbReference>
<keyword evidence="2" id="KW-0472">Membrane</keyword>
<dbReference type="HOGENOM" id="CLU_042529_11_4_0"/>
<dbReference type="CDD" id="cd02966">
    <property type="entry name" value="TlpA_like_family"/>
    <property type="match status" value="1"/>
</dbReference>
<evidence type="ECO:0000313" key="6">
    <source>
        <dbReference type="Proteomes" id="UP000004671"/>
    </source>
</evidence>
<keyword evidence="6" id="KW-1185">Reference proteome</keyword>
<evidence type="ECO:0000256" key="2">
    <source>
        <dbReference type="SAM" id="Phobius"/>
    </source>
</evidence>
<proteinExistence type="predicted"/>
<dbReference type="Proteomes" id="UP000183868">
    <property type="component" value="Chromosome"/>
</dbReference>
<accession>H1XXY0</accession>
<dbReference type="PROSITE" id="PS51352">
    <property type="entry name" value="THIOREDOXIN_2"/>
    <property type="match status" value="1"/>
</dbReference>
<evidence type="ECO:0000256" key="1">
    <source>
        <dbReference type="ARBA" id="ARBA00023284"/>
    </source>
</evidence>
<name>H1XXY0_CALAY</name>
<dbReference type="SUPFAM" id="SSF52833">
    <property type="entry name" value="Thioredoxin-like"/>
    <property type="match status" value="1"/>
</dbReference>
<dbReference type="eggNOG" id="COG0526">
    <property type="taxonomic scope" value="Bacteria"/>
</dbReference>
<dbReference type="EMBL" id="CM001402">
    <property type="protein sequence ID" value="EHO40855.1"/>
    <property type="molecule type" value="Genomic_DNA"/>
</dbReference>
<evidence type="ECO:0000313" key="7">
    <source>
        <dbReference type="Proteomes" id="UP000183868"/>
    </source>
</evidence>
<feature type="transmembrane region" description="Helical" evidence="2">
    <location>
        <begin position="12"/>
        <end position="31"/>
    </location>
</feature>
<dbReference type="EMBL" id="CP018099">
    <property type="protein sequence ID" value="APF20644.1"/>
    <property type="molecule type" value="Genomic_DNA"/>
</dbReference>
<dbReference type="InterPro" id="IPR017937">
    <property type="entry name" value="Thioredoxin_CS"/>
</dbReference>
<protein>
    <submittedName>
        <fullName evidence="4">Cytochrome c biogenesis protein CcmG, thiol:disulfide interchange protein DsbE</fullName>
    </submittedName>
    <submittedName>
        <fullName evidence="5">Redoxin domain protein</fullName>
    </submittedName>
</protein>
<keyword evidence="2" id="KW-0812">Transmembrane</keyword>
<dbReference type="PANTHER" id="PTHR42852:SF18">
    <property type="entry name" value="CHROMOSOME UNDETERMINED SCAFFOLD_47, WHOLE GENOME SHOTGUN SEQUENCE"/>
    <property type="match status" value="1"/>
</dbReference>
<evidence type="ECO:0000313" key="5">
    <source>
        <dbReference type="EMBL" id="EHO40855.1"/>
    </source>
</evidence>
<dbReference type="PANTHER" id="PTHR42852">
    <property type="entry name" value="THIOL:DISULFIDE INTERCHANGE PROTEIN DSBE"/>
    <property type="match status" value="1"/>
</dbReference>
<dbReference type="AlphaFoldDB" id="H1XXY0"/>
<dbReference type="Gene3D" id="3.40.30.10">
    <property type="entry name" value="Glutaredoxin"/>
    <property type="match status" value="1"/>
</dbReference>
<dbReference type="KEGG" id="caby:Cabys_3899"/>
<dbReference type="InParanoid" id="H1XXY0"/>
<keyword evidence="2" id="KW-1133">Transmembrane helix</keyword>
<dbReference type="PROSITE" id="PS00194">
    <property type="entry name" value="THIOREDOXIN_1"/>
    <property type="match status" value="1"/>
</dbReference>
<dbReference type="FunCoup" id="H1XXY0">
    <property type="interactions" value="211"/>
</dbReference>
<dbReference type="PaxDb" id="880073-Calab_1229"/>
<dbReference type="Pfam" id="PF00578">
    <property type="entry name" value="AhpC-TSA"/>
    <property type="match status" value="1"/>
</dbReference>
<dbReference type="InterPro" id="IPR000866">
    <property type="entry name" value="AhpC/TSA"/>
</dbReference>
<dbReference type="STRING" id="880073.Cabys_3899"/>
<dbReference type="RefSeq" id="WP_006927914.1">
    <property type="nucleotide sequence ID" value="NZ_CM001402.1"/>
</dbReference>
<feature type="domain" description="Thioredoxin" evidence="3">
    <location>
        <begin position="53"/>
        <end position="194"/>
    </location>
</feature>
<reference evidence="4 7" key="2">
    <citation type="submission" date="2016-11" db="EMBL/GenBank/DDBJ databases">
        <title>Genomic analysis of Caldithrix abyssi and proposal of a novel bacterial phylum Caldithrichaeota.</title>
        <authorList>
            <person name="Kublanov I."/>
            <person name="Sigalova O."/>
            <person name="Gavrilov S."/>
            <person name="Lebedinsky A."/>
            <person name="Ivanova N."/>
            <person name="Daum C."/>
            <person name="Reddy T."/>
            <person name="Klenk H.P."/>
            <person name="Goker M."/>
            <person name="Reva O."/>
            <person name="Miroshnichenko M."/>
            <person name="Kyprides N."/>
            <person name="Woyke T."/>
            <person name="Gelfand M."/>
        </authorList>
    </citation>
    <scope>NUCLEOTIDE SEQUENCE [LARGE SCALE GENOMIC DNA]</scope>
    <source>
        <strain evidence="4 7">LF13</strain>
    </source>
</reference>
<dbReference type="OrthoDB" id="9794348at2"/>
<dbReference type="GO" id="GO:0016491">
    <property type="term" value="F:oxidoreductase activity"/>
    <property type="evidence" value="ECO:0007669"/>
    <property type="project" value="InterPro"/>
</dbReference>
<organism evidence="5 6">
    <name type="scientific">Caldithrix abyssi DSM 13497</name>
    <dbReference type="NCBI Taxonomy" id="880073"/>
    <lineage>
        <taxon>Bacteria</taxon>
        <taxon>Pseudomonadati</taxon>
        <taxon>Calditrichota</taxon>
        <taxon>Calditrichia</taxon>
        <taxon>Calditrichales</taxon>
        <taxon>Calditrichaceae</taxon>
        <taxon>Caldithrix</taxon>
    </lineage>
</organism>
<dbReference type="Proteomes" id="UP000004671">
    <property type="component" value="Chromosome"/>
</dbReference>
<dbReference type="GO" id="GO:0016209">
    <property type="term" value="F:antioxidant activity"/>
    <property type="evidence" value="ECO:0007669"/>
    <property type="project" value="InterPro"/>
</dbReference>
<reference evidence="5 6" key="1">
    <citation type="submission" date="2011-09" db="EMBL/GenBank/DDBJ databases">
        <title>The permanent draft genome of Caldithrix abyssi DSM 13497.</title>
        <authorList>
            <consortium name="US DOE Joint Genome Institute (JGI-PGF)"/>
            <person name="Lucas S."/>
            <person name="Han J."/>
            <person name="Lapidus A."/>
            <person name="Bruce D."/>
            <person name="Goodwin L."/>
            <person name="Pitluck S."/>
            <person name="Peters L."/>
            <person name="Kyrpides N."/>
            <person name="Mavromatis K."/>
            <person name="Ivanova N."/>
            <person name="Mikhailova N."/>
            <person name="Chertkov O."/>
            <person name="Detter J.C."/>
            <person name="Tapia R."/>
            <person name="Han C."/>
            <person name="Land M."/>
            <person name="Hauser L."/>
            <person name="Markowitz V."/>
            <person name="Cheng J.-F."/>
            <person name="Hugenholtz P."/>
            <person name="Woyke T."/>
            <person name="Wu D."/>
            <person name="Spring S."/>
            <person name="Brambilla E."/>
            <person name="Klenk H.-P."/>
            <person name="Eisen J.A."/>
        </authorList>
    </citation>
    <scope>NUCLEOTIDE SEQUENCE [LARGE SCALE GENOMIC DNA]</scope>
    <source>
        <strain evidence="5 6">DSM 13497</strain>
    </source>
</reference>
<sequence precursor="true">MALVKNNKRYLMFGVGAVLIIFVAILMLNGANNSSKAEPSAANVPSQSVAQQDEQYPEAPAFTLNDLNGNEVSLSDFKGKVVFVNFWATWCPPCRKEIPAFIELIDQYGDDGFVILGVAVDPREFQNVDKVKPFAKEMGINYPVVYDTKGVSQLYGGIRSIPTTFVINREGKVVGRIVGSRPKDVFEGIIKDLL</sequence>
<gene>
    <name evidence="4" type="ORF">Cabys_3899</name>
    <name evidence="5" type="ORF">Calab_1229</name>
</gene>
<dbReference type="InterPro" id="IPR036249">
    <property type="entry name" value="Thioredoxin-like_sf"/>
</dbReference>
<dbReference type="InterPro" id="IPR050553">
    <property type="entry name" value="Thioredoxin_ResA/DsbE_sf"/>
</dbReference>